<organism evidence="2">
    <name type="scientific">Arundo donax</name>
    <name type="common">Giant reed</name>
    <name type="synonym">Donax arundinaceus</name>
    <dbReference type="NCBI Taxonomy" id="35708"/>
    <lineage>
        <taxon>Eukaryota</taxon>
        <taxon>Viridiplantae</taxon>
        <taxon>Streptophyta</taxon>
        <taxon>Embryophyta</taxon>
        <taxon>Tracheophyta</taxon>
        <taxon>Spermatophyta</taxon>
        <taxon>Magnoliopsida</taxon>
        <taxon>Liliopsida</taxon>
        <taxon>Poales</taxon>
        <taxon>Poaceae</taxon>
        <taxon>PACMAD clade</taxon>
        <taxon>Arundinoideae</taxon>
        <taxon>Arundineae</taxon>
        <taxon>Arundo</taxon>
    </lineage>
</organism>
<proteinExistence type="predicted"/>
<feature type="region of interest" description="Disordered" evidence="1">
    <location>
        <begin position="16"/>
        <end position="41"/>
    </location>
</feature>
<feature type="compositionally biased region" description="Low complexity" evidence="1">
    <location>
        <begin position="18"/>
        <end position="29"/>
    </location>
</feature>
<name>A0A0A8ZHB0_ARUDO</name>
<feature type="compositionally biased region" description="Basic and acidic residues" evidence="1">
    <location>
        <begin position="31"/>
        <end position="41"/>
    </location>
</feature>
<protein>
    <submittedName>
        <fullName evidence="2">Uncharacterized protein</fullName>
    </submittedName>
</protein>
<evidence type="ECO:0000256" key="1">
    <source>
        <dbReference type="SAM" id="MobiDB-lite"/>
    </source>
</evidence>
<sequence>MDPAVAEAVQWIPPWRRSSSTAPSALSLSCEGERRKDWGGS</sequence>
<reference evidence="2" key="2">
    <citation type="journal article" date="2015" name="Data Brief">
        <title>Shoot transcriptome of the giant reed, Arundo donax.</title>
        <authorList>
            <person name="Barrero R.A."/>
            <person name="Guerrero F.D."/>
            <person name="Moolhuijzen P."/>
            <person name="Goolsby J.A."/>
            <person name="Tidwell J."/>
            <person name="Bellgard S.E."/>
            <person name="Bellgard M.I."/>
        </authorList>
    </citation>
    <scope>NUCLEOTIDE SEQUENCE</scope>
    <source>
        <tissue evidence="2">Shoot tissue taken approximately 20 cm above the soil surface</tissue>
    </source>
</reference>
<accession>A0A0A8ZHB0</accession>
<dbReference type="EMBL" id="GBRH01259709">
    <property type="protein sequence ID" value="JAD38186.1"/>
    <property type="molecule type" value="Transcribed_RNA"/>
</dbReference>
<dbReference type="AlphaFoldDB" id="A0A0A8ZHB0"/>
<reference evidence="2" key="1">
    <citation type="submission" date="2014-09" db="EMBL/GenBank/DDBJ databases">
        <authorList>
            <person name="Magalhaes I.L.F."/>
            <person name="Oliveira U."/>
            <person name="Santos F.R."/>
            <person name="Vidigal T.H.D.A."/>
            <person name="Brescovit A.D."/>
            <person name="Santos A.J."/>
        </authorList>
    </citation>
    <scope>NUCLEOTIDE SEQUENCE</scope>
    <source>
        <tissue evidence="2">Shoot tissue taken approximately 20 cm above the soil surface</tissue>
    </source>
</reference>
<evidence type="ECO:0000313" key="2">
    <source>
        <dbReference type="EMBL" id="JAD38186.1"/>
    </source>
</evidence>